<dbReference type="InterPro" id="IPR045851">
    <property type="entry name" value="AMP-bd_C_sf"/>
</dbReference>
<gene>
    <name evidence="4" type="ORF">CU041_02530</name>
</gene>
<feature type="domain" description="Carrier" evidence="3">
    <location>
        <begin position="587"/>
        <end position="663"/>
    </location>
</feature>
<dbReference type="PANTHER" id="PTHR45527">
    <property type="entry name" value="NONRIBOSOMAL PEPTIDE SYNTHETASE"/>
    <property type="match status" value="1"/>
</dbReference>
<dbReference type="InterPro" id="IPR006162">
    <property type="entry name" value="Ppantetheine_attach_site"/>
</dbReference>
<dbReference type="InterPro" id="IPR029058">
    <property type="entry name" value="AB_hydrolase_fold"/>
</dbReference>
<dbReference type="InterPro" id="IPR020845">
    <property type="entry name" value="AMP-binding_CS"/>
</dbReference>
<protein>
    <recommendedName>
        <fullName evidence="3">Carrier domain-containing protein</fullName>
    </recommendedName>
</protein>
<dbReference type="InterPro" id="IPR000873">
    <property type="entry name" value="AMP-dep_synth/lig_dom"/>
</dbReference>
<dbReference type="Gene3D" id="3.40.50.1820">
    <property type="entry name" value="alpha/beta hydrolase"/>
    <property type="match status" value="1"/>
</dbReference>
<evidence type="ECO:0000313" key="4">
    <source>
        <dbReference type="EMBL" id="PKR52489.1"/>
    </source>
</evidence>
<dbReference type="InterPro" id="IPR020459">
    <property type="entry name" value="AMP-binding"/>
</dbReference>
<dbReference type="InterPro" id="IPR042099">
    <property type="entry name" value="ANL_N_sf"/>
</dbReference>
<evidence type="ECO:0000256" key="1">
    <source>
        <dbReference type="ARBA" id="ARBA00022450"/>
    </source>
</evidence>
<dbReference type="PRINTS" id="PR00154">
    <property type="entry name" value="AMPBINDING"/>
</dbReference>
<dbReference type="PROSITE" id="PS50075">
    <property type="entry name" value="CARRIER"/>
    <property type="match status" value="1"/>
</dbReference>
<dbReference type="PROSITE" id="PS00455">
    <property type="entry name" value="AMP_BINDING"/>
    <property type="match status" value="1"/>
</dbReference>
<dbReference type="InterPro" id="IPR009081">
    <property type="entry name" value="PP-bd_ACP"/>
</dbReference>
<dbReference type="CDD" id="cd05930">
    <property type="entry name" value="A_NRPS"/>
    <property type="match status" value="1"/>
</dbReference>
<dbReference type="EMBL" id="PGTS01000001">
    <property type="protein sequence ID" value="PKR52489.1"/>
    <property type="molecule type" value="Genomic_DNA"/>
</dbReference>
<organism evidence="4 5">
    <name type="scientific">Thalassospira povalilytica</name>
    <dbReference type="NCBI Taxonomy" id="732237"/>
    <lineage>
        <taxon>Bacteria</taxon>
        <taxon>Pseudomonadati</taxon>
        <taxon>Pseudomonadota</taxon>
        <taxon>Alphaproteobacteria</taxon>
        <taxon>Rhodospirillales</taxon>
        <taxon>Thalassospiraceae</taxon>
        <taxon>Thalassospira</taxon>
    </lineage>
</organism>
<dbReference type="Pfam" id="PF13193">
    <property type="entry name" value="AMP-binding_C"/>
    <property type="match status" value="1"/>
</dbReference>
<accession>A0ABX4RD25</accession>
<dbReference type="SUPFAM" id="SSF53474">
    <property type="entry name" value="alpha/beta-Hydrolases"/>
    <property type="match status" value="1"/>
</dbReference>
<dbReference type="InterPro" id="IPR010071">
    <property type="entry name" value="AA_adenyl_dom"/>
</dbReference>
<dbReference type="SUPFAM" id="SSF47336">
    <property type="entry name" value="ACP-like"/>
    <property type="match status" value="1"/>
</dbReference>
<dbReference type="Proteomes" id="UP000233365">
    <property type="component" value="Unassembled WGS sequence"/>
</dbReference>
<dbReference type="Pfam" id="PF00501">
    <property type="entry name" value="AMP-binding"/>
    <property type="match status" value="1"/>
</dbReference>
<proteinExistence type="predicted"/>
<keyword evidence="1" id="KW-0596">Phosphopantetheine</keyword>
<dbReference type="Pfam" id="PF00975">
    <property type="entry name" value="Thioesterase"/>
    <property type="match status" value="1"/>
</dbReference>
<dbReference type="PANTHER" id="PTHR45527:SF1">
    <property type="entry name" value="FATTY ACID SYNTHASE"/>
    <property type="match status" value="1"/>
</dbReference>
<keyword evidence="2" id="KW-0597">Phosphoprotein</keyword>
<name>A0ABX4RD25_9PROT</name>
<keyword evidence="5" id="KW-1185">Reference proteome</keyword>
<evidence type="ECO:0000256" key="2">
    <source>
        <dbReference type="ARBA" id="ARBA00022553"/>
    </source>
</evidence>
<sequence>MRSSGAFFRFEMQKLLNLARDGSSSVQMLETCFANVETTMNGSQAVNAASLNPSNEPMSKPGFRSISDDAVGLPWAVEPWGMTGYPHQVIDRFCSDDPDRPVILTTDEVWSRKRLKQTSDAIACALIAKGVGRGDVVVVALPKSAMAIAAILGVWKAGGAFVPVDPQHPETRNQHVLKDCGARYAVTTGRDLTVLGQQALDVVLVDELDMSETDFLAVAPLADQLAYIIYTSGSTGKPKGVMVDHGPLIDHLNATGPIYLMDEDSRELPFLPFSSDGGHERWIVPLMAGGSILLPDQLLWTPEDTVNAIRKHGVTHASFPTSYVHELAGWLREKGQTLDLTLCSFGGEAMPKETFNRIARAINSRYLINGYGPTETVMTPMLWRVDQDRLCETVTAPIGRPVGDRWAYILDADGNAVAPGEIGEIHLGGYCVARGYNNLPEKTADLFIHDNFALNDHARMYRTGDLGRFLPDGMIQFAGRVDDQVKIRGHRIEPAEIETVLRGFDDVANCVVIAAEIASRLELIAYVVPRSGASVDTRSVRARLQDLLPSAMVPGYIIEMTMLPLNANHKVDKSQLPLPRREGAITKPANDDESALLEIWKSALGLDEIGVTDNFFEIGGNSITALRVLAKVRDRFPERDAEITDLFNFPTIRSFLLALSEPDCKPGADIVHLQQGKPDQPVLYCFPGLLVSTREYMKLVKSLGKDQSAVGFMCHSLTDNQELDVSVTDISSRYAELVYREAKGRTCAFLGWSWGGLLAYEAARMLGNDIDLRVIGMVDVCDMDDDFDLNARPKFQPGQRAEIEGRIRAWLQKTRMREEWERLLALMDDLAYAQFVHFVGKSEFGLPTDGPGIGTREHTFWVLIDNALVFRRHELWPYDVPIASWLAGDTVSRKLDLIDWQSLSRLAEAPEHIPGTDHLTIIGDPAFHKRFGKRLTNAFAQPADIKFSGK</sequence>
<dbReference type="InterPro" id="IPR001031">
    <property type="entry name" value="Thioesterase"/>
</dbReference>
<evidence type="ECO:0000313" key="5">
    <source>
        <dbReference type="Proteomes" id="UP000233365"/>
    </source>
</evidence>
<dbReference type="Pfam" id="PF00550">
    <property type="entry name" value="PP-binding"/>
    <property type="match status" value="1"/>
</dbReference>
<comment type="caution">
    <text evidence="4">The sequence shown here is derived from an EMBL/GenBank/DDBJ whole genome shotgun (WGS) entry which is preliminary data.</text>
</comment>
<dbReference type="Gene3D" id="3.40.50.12780">
    <property type="entry name" value="N-terminal domain of ligase-like"/>
    <property type="match status" value="1"/>
</dbReference>
<dbReference type="InterPro" id="IPR036736">
    <property type="entry name" value="ACP-like_sf"/>
</dbReference>
<dbReference type="Gene3D" id="1.10.1200.10">
    <property type="entry name" value="ACP-like"/>
    <property type="match status" value="1"/>
</dbReference>
<evidence type="ECO:0000259" key="3">
    <source>
        <dbReference type="PROSITE" id="PS50075"/>
    </source>
</evidence>
<dbReference type="InterPro" id="IPR025110">
    <property type="entry name" value="AMP-bd_C"/>
</dbReference>
<dbReference type="NCBIfam" id="TIGR01733">
    <property type="entry name" value="AA-adenyl-dom"/>
    <property type="match status" value="1"/>
</dbReference>
<reference evidence="4 5" key="1">
    <citation type="submission" date="2017-11" db="EMBL/GenBank/DDBJ databases">
        <title>Biodiversity and function of Thalassospira species in the particle-attached aromatic-hydrocarbon-degrading consortia from the surface seawater of the China South Sea.</title>
        <authorList>
            <person name="Dong C."/>
            <person name="Liu R."/>
            <person name="Shao Z."/>
        </authorList>
    </citation>
    <scope>NUCLEOTIDE SEQUENCE [LARGE SCALE GENOMIC DNA]</scope>
    <source>
        <strain evidence="4 5">139Z-12</strain>
    </source>
</reference>
<dbReference type="Gene3D" id="3.30.300.30">
    <property type="match status" value="1"/>
</dbReference>
<dbReference type="PROSITE" id="PS00012">
    <property type="entry name" value="PHOSPHOPANTETHEINE"/>
    <property type="match status" value="1"/>
</dbReference>
<dbReference type="SUPFAM" id="SSF56801">
    <property type="entry name" value="Acetyl-CoA synthetase-like"/>
    <property type="match status" value="1"/>
</dbReference>